<sequence length="59" mass="6722">MKVVKLKEKINKVKDVDLDVTVLVGNVRFKVAYVNVCTYQLRDKAFTGQTFEIVCKKGT</sequence>
<accession>A0A0F9E5X1</accession>
<name>A0A0F9E5X1_9ZZZZ</name>
<comment type="caution">
    <text evidence="1">The sequence shown here is derived from an EMBL/GenBank/DDBJ whole genome shotgun (WGS) entry which is preliminary data.</text>
</comment>
<organism evidence="1">
    <name type="scientific">marine sediment metagenome</name>
    <dbReference type="NCBI Taxonomy" id="412755"/>
    <lineage>
        <taxon>unclassified sequences</taxon>
        <taxon>metagenomes</taxon>
        <taxon>ecological metagenomes</taxon>
    </lineage>
</organism>
<dbReference type="EMBL" id="LAZR01026223">
    <property type="protein sequence ID" value="KKL69384.1"/>
    <property type="molecule type" value="Genomic_DNA"/>
</dbReference>
<protein>
    <submittedName>
        <fullName evidence="1">Uncharacterized protein</fullName>
    </submittedName>
</protein>
<evidence type="ECO:0000313" key="1">
    <source>
        <dbReference type="EMBL" id="KKL69384.1"/>
    </source>
</evidence>
<reference evidence="1" key="1">
    <citation type="journal article" date="2015" name="Nature">
        <title>Complex archaea that bridge the gap between prokaryotes and eukaryotes.</title>
        <authorList>
            <person name="Spang A."/>
            <person name="Saw J.H."/>
            <person name="Jorgensen S.L."/>
            <person name="Zaremba-Niedzwiedzka K."/>
            <person name="Martijn J."/>
            <person name="Lind A.E."/>
            <person name="van Eijk R."/>
            <person name="Schleper C."/>
            <person name="Guy L."/>
            <person name="Ettema T.J."/>
        </authorList>
    </citation>
    <scope>NUCLEOTIDE SEQUENCE</scope>
</reference>
<dbReference type="AlphaFoldDB" id="A0A0F9E5X1"/>
<proteinExistence type="predicted"/>
<gene>
    <name evidence="1" type="ORF">LCGC14_2115470</name>
</gene>